<evidence type="ECO:0000313" key="3">
    <source>
        <dbReference type="Proteomes" id="UP000223527"/>
    </source>
</evidence>
<dbReference type="Proteomes" id="UP000223527">
    <property type="component" value="Unassembled WGS sequence"/>
</dbReference>
<dbReference type="OrthoDB" id="9815292at2"/>
<protein>
    <submittedName>
        <fullName evidence="2">Uncharacterized protein</fullName>
    </submittedName>
</protein>
<keyword evidence="3" id="KW-1185">Reference proteome</keyword>
<sequence>MSLIGHNGGPPLEPEPDLSWNGWNWRRASRKAWKTPPREIALRRLARAEELGMSYREYALEIMERGRHL</sequence>
<comment type="caution">
    <text evidence="2">The sequence shown here is derived from an EMBL/GenBank/DDBJ whole genome shotgun (WGS) entry which is preliminary data.</text>
</comment>
<proteinExistence type="predicted"/>
<reference evidence="2 3" key="1">
    <citation type="submission" date="2017-10" db="EMBL/GenBank/DDBJ databases">
        <authorList>
            <person name="Banno H."/>
            <person name="Chua N.-H."/>
        </authorList>
    </citation>
    <scope>NUCLEOTIDE SEQUENCE [LARGE SCALE GENOMIC DNA]</scope>
    <source>
        <strain evidence="2 3">YW11</strain>
    </source>
</reference>
<gene>
    <name evidence="2" type="ORF">CR162_14435</name>
</gene>
<name>A0A2C7AA10_9PROT</name>
<organism evidence="2 3">
    <name type="scientific">Teichococcus rhizosphaerae</name>
    <dbReference type="NCBI Taxonomy" id="1335062"/>
    <lineage>
        <taxon>Bacteria</taxon>
        <taxon>Pseudomonadati</taxon>
        <taxon>Pseudomonadota</taxon>
        <taxon>Alphaproteobacteria</taxon>
        <taxon>Acetobacterales</taxon>
        <taxon>Roseomonadaceae</taxon>
        <taxon>Roseomonas</taxon>
    </lineage>
</organism>
<dbReference type="RefSeq" id="WP_099096242.1">
    <property type="nucleotide sequence ID" value="NZ_PDNU01000029.1"/>
</dbReference>
<evidence type="ECO:0000256" key="1">
    <source>
        <dbReference type="SAM" id="MobiDB-lite"/>
    </source>
</evidence>
<dbReference type="AlphaFoldDB" id="A0A2C7AA10"/>
<evidence type="ECO:0000313" key="2">
    <source>
        <dbReference type="EMBL" id="PHK94235.1"/>
    </source>
</evidence>
<accession>A0A2C7AA10</accession>
<feature type="region of interest" description="Disordered" evidence="1">
    <location>
        <begin position="1"/>
        <end position="20"/>
    </location>
</feature>
<dbReference type="EMBL" id="PDNU01000029">
    <property type="protein sequence ID" value="PHK94235.1"/>
    <property type="molecule type" value="Genomic_DNA"/>
</dbReference>